<sequence length="128" mass="14830">MASVTHIRKIINDTSRRIYIVEGQNNGRTHTINANSELISNIKVPWIGNQEESNKAIRITIVDEPRTAIIWIFQDYWNPPHKDQMKYYKGEDFSYANAKNIEGPSSGGGNKIFRFYIDNNQVLKFKII</sequence>
<accession>A0A081RRG1</accession>
<reference evidence="1 2" key="1">
    <citation type="submission" date="2014-03" db="EMBL/GenBank/DDBJ databases">
        <title>Draft Genome of Photorhabdus temperata Meg1.</title>
        <authorList>
            <person name="Hurst S.G.IV."/>
            <person name="Morris K."/>
            <person name="Thomas K."/>
            <person name="Tisa L.S."/>
        </authorList>
    </citation>
    <scope>NUCLEOTIDE SEQUENCE [LARGE SCALE GENOMIC DNA]</scope>
    <source>
        <strain evidence="1 2">Meg1</strain>
    </source>
</reference>
<dbReference type="RefSeq" id="WP_023046169.1">
    <property type="nucleotide sequence ID" value="NZ_CAWLUD010000094.1"/>
</dbReference>
<organism evidence="1 2">
    <name type="scientific">Photorhabdus temperata subsp. temperata Meg1</name>
    <dbReference type="NCBI Taxonomy" id="1393735"/>
    <lineage>
        <taxon>Bacteria</taxon>
        <taxon>Pseudomonadati</taxon>
        <taxon>Pseudomonadota</taxon>
        <taxon>Gammaproteobacteria</taxon>
        <taxon>Enterobacterales</taxon>
        <taxon>Morganellaceae</taxon>
        <taxon>Photorhabdus</taxon>
    </lineage>
</organism>
<protein>
    <submittedName>
        <fullName evidence="1">Uncharacterized protein</fullName>
    </submittedName>
</protein>
<gene>
    <name evidence="1" type="ORF">MEG1DRAFT_04127</name>
</gene>
<evidence type="ECO:0000313" key="2">
    <source>
        <dbReference type="Proteomes" id="UP000028002"/>
    </source>
</evidence>
<proteinExistence type="predicted"/>
<dbReference type="EMBL" id="JGVH01000094">
    <property type="protein sequence ID" value="KER01264.1"/>
    <property type="molecule type" value="Genomic_DNA"/>
</dbReference>
<dbReference type="PATRIC" id="fig|1393735.3.peg.4228"/>
<dbReference type="Proteomes" id="UP000028002">
    <property type="component" value="Unassembled WGS sequence"/>
</dbReference>
<evidence type="ECO:0000313" key="1">
    <source>
        <dbReference type="EMBL" id="KER01264.1"/>
    </source>
</evidence>
<name>A0A081RRG1_PHOTE</name>
<dbReference type="AlphaFoldDB" id="A0A081RRG1"/>
<comment type="caution">
    <text evidence="1">The sequence shown here is derived from an EMBL/GenBank/DDBJ whole genome shotgun (WGS) entry which is preliminary data.</text>
</comment>